<proteinExistence type="predicted"/>
<dbReference type="Pfam" id="PF26639">
    <property type="entry name" value="Het-6_barrel"/>
    <property type="match status" value="1"/>
</dbReference>
<name>A0AAJ0H5Y0_9PEZI</name>
<dbReference type="Proteomes" id="UP001275084">
    <property type="component" value="Unassembled WGS sequence"/>
</dbReference>
<organism evidence="1 2">
    <name type="scientific">Lasiosphaeria hispida</name>
    <dbReference type="NCBI Taxonomy" id="260671"/>
    <lineage>
        <taxon>Eukaryota</taxon>
        <taxon>Fungi</taxon>
        <taxon>Dikarya</taxon>
        <taxon>Ascomycota</taxon>
        <taxon>Pezizomycotina</taxon>
        <taxon>Sordariomycetes</taxon>
        <taxon>Sordariomycetidae</taxon>
        <taxon>Sordariales</taxon>
        <taxon>Lasiosphaeriaceae</taxon>
        <taxon>Lasiosphaeria</taxon>
    </lineage>
</organism>
<protein>
    <submittedName>
        <fullName evidence="1">Uncharacterized protein</fullName>
    </submittedName>
</protein>
<reference evidence="1" key="1">
    <citation type="journal article" date="2023" name="Mol. Phylogenet. Evol.">
        <title>Genome-scale phylogeny and comparative genomics of the fungal order Sordariales.</title>
        <authorList>
            <person name="Hensen N."/>
            <person name="Bonometti L."/>
            <person name="Westerberg I."/>
            <person name="Brannstrom I.O."/>
            <person name="Guillou S."/>
            <person name="Cros-Aarteil S."/>
            <person name="Calhoun S."/>
            <person name="Haridas S."/>
            <person name="Kuo A."/>
            <person name="Mondo S."/>
            <person name="Pangilinan J."/>
            <person name="Riley R."/>
            <person name="LaButti K."/>
            <person name="Andreopoulos B."/>
            <person name="Lipzen A."/>
            <person name="Chen C."/>
            <person name="Yan M."/>
            <person name="Daum C."/>
            <person name="Ng V."/>
            <person name="Clum A."/>
            <person name="Steindorff A."/>
            <person name="Ohm R.A."/>
            <person name="Martin F."/>
            <person name="Silar P."/>
            <person name="Natvig D.O."/>
            <person name="Lalanne C."/>
            <person name="Gautier V."/>
            <person name="Ament-Velasquez S.L."/>
            <person name="Kruys A."/>
            <person name="Hutchinson M.I."/>
            <person name="Powell A.J."/>
            <person name="Barry K."/>
            <person name="Miller A.N."/>
            <person name="Grigoriev I.V."/>
            <person name="Debuchy R."/>
            <person name="Gladieux P."/>
            <person name="Hiltunen Thoren M."/>
            <person name="Johannesson H."/>
        </authorList>
    </citation>
    <scope>NUCLEOTIDE SEQUENCE</scope>
    <source>
        <strain evidence="1">CBS 955.72</strain>
    </source>
</reference>
<reference evidence="1" key="2">
    <citation type="submission" date="2023-06" db="EMBL/GenBank/DDBJ databases">
        <authorList>
            <consortium name="Lawrence Berkeley National Laboratory"/>
            <person name="Haridas S."/>
            <person name="Hensen N."/>
            <person name="Bonometti L."/>
            <person name="Westerberg I."/>
            <person name="Brannstrom I.O."/>
            <person name="Guillou S."/>
            <person name="Cros-Aarteil S."/>
            <person name="Calhoun S."/>
            <person name="Kuo A."/>
            <person name="Mondo S."/>
            <person name="Pangilinan J."/>
            <person name="Riley R."/>
            <person name="Labutti K."/>
            <person name="Andreopoulos B."/>
            <person name="Lipzen A."/>
            <person name="Chen C."/>
            <person name="Yanf M."/>
            <person name="Daum C."/>
            <person name="Ng V."/>
            <person name="Clum A."/>
            <person name="Steindorff A."/>
            <person name="Ohm R."/>
            <person name="Martin F."/>
            <person name="Silar P."/>
            <person name="Natvig D."/>
            <person name="Lalanne C."/>
            <person name="Gautier V."/>
            <person name="Ament-Velasquez S.L."/>
            <person name="Kruys A."/>
            <person name="Hutchinson M.I."/>
            <person name="Powell A.J."/>
            <person name="Barry K."/>
            <person name="Miller A.N."/>
            <person name="Grigoriev I.V."/>
            <person name="Debuchy R."/>
            <person name="Gladieux P."/>
            <person name="Thoren M.H."/>
            <person name="Johannesson H."/>
        </authorList>
    </citation>
    <scope>NUCLEOTIDE SEQUENCE</scope>
    <source>
        <strain evidence="1">CBS 955.72</strain>
    </source>
</reference>
<sequence>MEGRMNYDLYYAERVYSVDPFWVLSDAFSNAEQGEGAELPGAGWEVDLKTVIPSVHLDADETAVEFARRFPSPHFAVTAKGYLGVVPGGTEVGDAICVFPGGGVPFLLRKKSESSSRHYSLIRECYIHGIMFGEDKLFENAAAAETFSLE</sequence>
<dbReference type="EMBL" id="JAUIQD010000009">
    <property type="protein sequence ID" value="KAK3339883.1"/>
    <property type="molecule type" value="Genomic_DNA"/>
</dbReference>
<keyword evidence="2" id="KW-1185">Reference proteome</keyword>
<evidence type="ECO:0000313" key="1">
    <source>
        <dbReference type="EMBL" id="KAK3339883.1"/>
    </source>
</evidence>
<evidence type="ECO:0000313" key="2">
    <source>
        <dbReference type="Proteomes" id="UP001275084"/>
    </source>
</evidence>
<accession>A0AAJ0H5Y0</accession>
<gene>
    <name evidence="1" type="ORF">B0T25DRAFT_586421</name>
</gene>
<dbReference type="AlphaFoldDB" id="A0AAJ0H5Y0"/>
<comment type="caution">
    <text evidence="1">The sequence shown here is derived from an EMBL/GenBank/DDBJ whole genome shotgun (WGS) entry which is preliminary data.</text>
</comment>